<keyword evidence="3" id="KW-1185">Reference proteome</keyword>
<dbReference type="AlphaFoldDB" id="A0A4R6UHU6"/>
<feature type="transmembrane region" description="Helical" evidence="1">
    <location>
        <begin position="155"/>
        <end position="175"/>
    </location>
</feature>
<protein>
    <recommendedName>
        <fullName evidence="4">Quinol:cytochrome c oxidoreductase quinone-binding subunit 2</fullName>
    </recommendedName>
</protein>
<dbReference type="EMBL" id="SNYM01000024">
    <property type="protein sequence ID" value="TDQ44555.1"/>
    <property type="molecule type" value="Genomic_DNA"/>
</dbReference>
<keyword evidence="1" id="KW-0472">Membrane</keyword>
<feature type="transmembrane region" description="Helical" evidence="1">
    <location>
        <begin position="269"/>
        <end position="289"/>
    </location>
</feature>
<keyword evidence="1" id="KW-1133">Transmembrane helix</keyword>
<dbReference type="OrthoDB" id="140980at2"/>
<keyword evidence="1" id="KW-0812">Transmembrane</keyword>
<dbReference type="Proteomes" id="UP000295375">
    <property type="component" value="Unassembled WGS sequence"/>
</dbReference>
<gene>
    <name evidence="2" type="ORF">EV696_12437</name>
</gene>
<feature type="transmembrane region" description="Helical" evidence="1">
    <location>
        <begin position="301"/>
        <end position="321"/>
    </location>
</feature>
<evidence type="ECO:0000313" key="2">
    <source>
        <dbReference type="EMBL" id="TDQ44555.1"/>
    </source>
</evidence>
<feature type="transmembrane region" description="Helical" evidence="1">
    <location>
        <begin position="47"/>
        <end position="68"/>
    </location>
</feature>
<dbReference type="PANTHER" id="PTHR43044:SF1">
    <property type="entry name" value="QUINOL:CYTOCHROME C OXIDOREDUCTASE QUINONE-BINDING SUBUNIT 2"/>
    <property type="match status" value="1"/>
</dbReference>
<dbReference type="PANTHER" id="PTHR43044">
    <property type="match status" value="1"/>
</dbReference>
<evidence type="ECO:0000256" key="1">
    <source>
        <dbReference type="SAM" id="Phobius"/>
    </source>
</evidence>
<feature type="transmembrane region" description="Helical" evidence="1">
    <location>
        <begin position="80"/>
        <end position="100"/>
    </location>
</feature>
<dbReference type="RefSeq" id="WP_133593214.1">
    <property type="nucleotide sequence ID" value="NZ_CP037953.1"/>
</dbReference>
<evidence type="ECO:0008006" key="4">
    <source>
        <dbReference type="Google" id="ProtNLM"/>
    </source>
</evidence>
<evidence type="ECO:0000313" key="3">
    <source>
        <dbReference type="Proteomes" id="UP000295375"/>
    </source>
</evidence>
<feature type="transmembrane region" description="Helical" evidence="1">
    <location>
        <begin position="124"/>
        <end position="143"/>
    </location>
</feature>
<accession>A0A4R6UHU6</accession>
<organism evidence="2 3">
    <name type="scientific">Permianibacter aggregans</name>
    <dbReference type="NCBI Taxonomy" id="1510150"/>
    <lineage>
        <taxon>Bacteria</taxon>
        <taxon>Pseudomonadati</taxon>
        <taxon>Pseudomonadota</taxon>
        <taxon>Gammaproteobacteria</taxon>
        <taxon>Pseudomonadales</taxon>
        <taxon>Pseudomonadaceae</taxon>
        <taxon>Permianibacter</taxon>
    </lineage>
</organism>
<proteinExistence type="predicted"/>
<comment type="caution">
    <text evidence="2">The sequence shown here is derived from an EMBL/GenBank/DDBJ whole genome shotgun (WGS) entry which is preliminary data.</text>
</comment>
<sequence>MKRSSAAMKPFYAALAAAVVMLIGFALLLRQSANSEANVIAWLTVNFLFLLGLSQFGVVFIAILRLCFARWPLAFYRTAHMMTLVGVPIAILGFLLIFLFGRDELFYWLGEPEKTNIWVNETGIVLRFVIAQSIFYLLAWWGYRLSQQQGKEHALYKLASWQLVAFVIANTFLAWDFGMLLHDHWLSSVYPIHFFMSSIFGGCALILLVALVNDLSVSSRTVENFGRVLIGFSLLWLYFFWAQYIVMWFGNLPQEIGPILEQMGPRYGALFWLMLASVFIIPFLTLISYHVRSSLVRLAPIALLILIGTWLHRVLTVLPVMEVDISLLGILTSLAAALMMFFAVSGLAHPRLDAQHSG</sequence>
<feature type="transmembrane region" description="Helical" evidence="1">
    <location>
        <begin position="327"/>
        <end position="348"/>
    </location>
</feature>
<feature type="transmembrane region" description="Helical" evidence="1">
    <location>
        <begin position="228"/>
        <end position="249"/>
    </location>
</feature>
<reference evidence="2 3" key="1">
    <citation type="submission" date="2019-03" db="EMBL/GenBank/DDBJ databases">
        <title>Genomic Encyclopedia of Type Strains, Phase IV (KMG-IV): sequencing the most valuable type-strain genomes for metagenomic binning, comparative biology and taxonomic classification.</title>
        <authorList>
            <person name="Goeker M."/>
        </authorList>
    </citation>
    <scope>NUCLEOTIDE SEQUENCE [LARGE SCALE GENOMIC DNA]</scope>
    <source>
        <strain evidence="2 3">DSM 103792</strain>
    </source>
</reference>
<feature type="transmembrane region" description="Helical" evidence="1">
    <location>
        <begin position="195"/>
        <end position="216"/>
    </location>
</feature>
<name>A0A4R6UHU6_9GAMM</name>